<evidence type="ECO:0000313" key="4">
    <source>
        <dbReference type="EMBL" id="GAE52663.1"/>
    </source>
</evidence>
<evidence type="ECO:0000259" key="3">
    <source>
        <dbReference type="Pfam" id="PF04536"/>
    </source>
</evidence>
<feature type="chain" id="PRO_5004849849" evidence="2">
    <location>
        <begin position="24"/>
        <end position="462"/>
    </location>
</feature>
<feature type="domain" description="TPM" evidence="3">
    <location>
        <begin position="322"/>
        <end position="435"/>
    </location>
</feature>
<keyword evidence="1" id="KW-0812">Transmembrane</keyword>
<proteinExistence type="predicted"/>
<sequence length="462" mass="50834">MRKNYTRVFWMLALLLLPASLLAQDLAAIPPLRSPVVDTTGTLDATQIQQLEQQALALQQRKGAQLQVLIVPTTQPEPIEQYTQRVFDQWKIGRKGVDDGVLLLVAKDDRRVRIQPGYGLEGAIPDITANRIIQEYLAPRFREGDYAGGISAATATLAGLIEGEALPAPVSGHADGGAGNGSGGGGWIMALFIGFVVAMVARGILGALPRPLRALLTGVAAGGAALLVTSLLFASAGAAVIGLLAGLASGSPGRFCRRRWLGRWWIRWLWRRWPRRFRWRRLGWWWRIIGRRWRLGELVMRWLRHVFAPSAQRSFPAGCMDAIAAAVAASERTHTGQVMVAVETDLPLDALWRGHTARQRAEQAFAQLRTWDTEANNGVLLYLLLADHAIEVVADRGLRSRVPEAQWAEVCRRMQQFLRDGEHEAAVLAGIEAVTELLTEHFPAAAGSQHEDELPDRPQLLG</sequence>
<accession>W4S906</accession>
<organism evidence="4 5">
    <name type="scientific">Xanthomonas arboricola pv. pruni str. MAFF 311562</name>
    <dbReference type="NCBI Taxonomy" id="1414836"/>
    <lineage>
        <taxon>Bacteria</taxon>
        <taxon>Pseudomonadati</taxon>
        <taxon>Pseudomonadota</taxon>
        <taxon>Gammaproteobacteria</taxon>
        <taxon>Lysobacterales</taxon>
        <taxon>Lysobacteraceae</taxon>
        <taxon>Xanthomonas</taxon>
    </lineage>
</organism>
<feature type="domain" description="TPM" evidence="3">
    <location>
        <begin position="36"/>
        <end position="158"/>
    </location>
</feature>
<dbReference type="EMBL" id="BAVB01000371">
    <property type="protein sequence ID" value="GAE52663.1"/>
    <property type="molecule type" value="Genomic_DNA"/>
</dbReference>
<evidence type="ECO:0000313" key="5">
    <source>
        <dbReference type="Proteomes" id="UP000019143"/>
    </source>
</evidence>
<keyword evidence="1" id="KW-1133">Transmembrane helix</keyword>
<feature type="transmembrane region" description="Helical" evidence="1">
    <location>
        <begin position="215"/>
        <end position="248"/>
    </location>
</feature>
<feature type="transmembrane region" description="Helical" evidence="1">
    <location>
        <begin position="187"/>
        <end position="208"/>
    </location>
</feature>
<evidence type="ECO:0000256" key="1">
    <source>
        <dbReference type="SAM" id="Phobius"/>
    </source>
</evidence>
<dbReference type="AlphaFoldDB" id="W4S906"/>
<dbReference type="Gene3D" id="3.10.310.50">
    <property type="match status" value="2"/>
</dbReference>
<comment type="caution">
    <text evidence="4">The sequence shown here is derived from an EMBL/GenBank/DDBJ whole genome shotgun (WGS) entry which is preliminary data.</text>
</comment>
<dbReference type="PANTHER" id="PTHR30373:SF2">
    <property type="entry name" value="UPF0603 PROTEIN YGCG"/>
    <property type="match status" value="1"/>
</dbReference>
<dbReference type="PANTHER" id="PTHR30373">
    <property type="entry name" value="UPF0603 PROTEIN YGCG"/>
    <property type="match status" value="1"/>
</dbReference>
<dbReference type="PROSITE" id="PS50096">
    <property type="entry name" value="IQ"/>
    <property type="match status" value="1"/>
</dbReference>
<feature type="signal peptide" evidence="2">
    <location>
        <begin position="1"/>
        <end position="23"/>
    </location>
</feature>
<dbReference type="Pfam" id="PF04536">
    <property type="entry name" value="TPM_phosphatase"/>
    <property type="match status" value="2"/>
</dbReference>
<dbReference type="InterPro" id="IPR007621">
    <property type="entry name" value="TPM_dom"/>
</dbReference>
<keyword evidence="1" id="KW-0472">Membrane</keyword>
<keyword evidence="2" id="KW-0732">Signal</keyword>
<reference evidence="4 5" key="1">
    <citation type="submission" date="2014-01" db="EMBL/GenBank/DDBJ databases">
        <title>Genome sequence and analysis of Xanthomonas arboricola pv. pruni.</title>
        <authorList>
            <person name="Fujikawa T."/>
            <person name="Nakazono-Nagaoka E."/>
        </authorList>
    </citation>
    <scope>NUCLEOTIDE SEQUENCE [LARGE SCALE GENOMIC DNA]</scope>
    <source>
        <strain evidence="5">MAFF 311562</strain>
    </source>
</reference>
<name>W4S906_9XANT</name>
<protein>
    <submittedName>
        <fullName evidence="4">Glycine rich protein</fullName>
    </submittedName>
</protein>
<gene>
    <name evidence="4" type="ORF">XPU_4195</name>
</gene>
<dbReference type="Proteomes" id="UP000019143">
    <property type="component" value="Unassembled WGS sequence"/>
</dbReference>
<evidence type="ECO:0000256" key="2">
    <source>
        <dbReference type="SAM" id="SignalP"/>
    </source>
</evidence>